<dbReference type="Gene3D" id="3.90.75.10">
    <property type="entry name" value="Homing Intron 3 (I-ppo) Encoded Endonuclease, Chain A"/>
    <property type="match status" value="1"/>
</dbReference>
<dbReference type="EMBL" id="NAJM01000022">
    <property type="protein sequence ID" value="RVX70588.1"/>
    <property type="molecule type" value="Genomic_DNA"/>
</dbReference>
<dbReference type="InterPro" id="IPR044925">
    <property type="entry name" value="His-Me_finger_sf"/>
</dbReference>
<reference evidence="2 3" key="1">
    <citation type="submission" date="2017-03" db="EMBL/GenBank/DDBJ databases">
        <title>Genomes of endolithic fungi from Antarctica.</title>
        <authorList>
            <person name="Coleine C."/>
            <person name="Masonjones S."/>
            <person name="Stajich J.E."/>
        </authorList>
    </citation>
    <scope>NUCLEOTIDE SEQUENCE [LARGE SCALE GENOMIC DNA]</scope>
    <source>
        <strain evidence="2 3">CCFEE 6314</strain>
    </source>
</reference>
<dbReference type="OrthoDB" id="4161214at2759"/>
<dbReference type="AlphaFoldDB" id="A0A438N4W4"/>
<dbReference type="InterPro" id="IPR044930">
    <property type="entry name" value="Homing_endonuclease_His-Me"/>
</dbReference>
<accession>A0A438N4W4</accession>
<evidence type="ECO:0000313" key="3">
    <source>
        <dbReference type="Proteomes" id="UP000288859"/>
    </source>
</evidence>
<name>A0A438N4W4_EXOME</name>
<dbReference type="SUPFAM" id="SSF54060">
    <property type="entry name" value="His-Me finger endonucleases"/>
    <property type="match status" value="1"/>
</dbReference>
<feature type="domain" description="Zinc-binding loop region of homing endonuclease" evidence="1">
    <location>
        <begin position="336"/>
        <end position="368"/>
    </location>
</feature>
<proteinExistence type="predicted"/>
<dbReference type="GO" id="GO:0004519">
    <property type="term" value="F:endonuclease activity"/>
    <property type="evidence" value="ECO:0007669"/>
    <property type="project" value="InterPro"/>
</dbReference>
<gene>
    <name evidence="2" type="ORF">B0A52_05240</name>
</gene>
<evidence type="ECO:0000259" key="1">
    <source>
        <dbReference type="Pfam" id="PF05551"/>
    </source>
</evidence>
<organism evidence="2 3">
    <name type="scientific">Exophiala mesophila</name>
    <name type="common">Black yeast-like fungus</name>
    <dbReference type="NCBI Taxonomy" id="212818"/>
    <lineage>
        <taxon>Eukaryota</taxon>
        <taxon>Fungi</taxon>
        <taxon>Dikarya</taxon>
        <taxon>Ascomycota</taxon>
        <taxon>Pezizomycotina</taxon>
        <taxon>Eurotiomycetes</taxon>
        <taxon>Chaetothyriomycetidae</taxon>
        <taxon>Chaetothyriales</taxon>
        <taxon>Herpotrichiellaceae</taxon>
        <taxon>Exophiala</taxon>
    </lineage>
</organism>
<sequence length="381" mass="42002">MLDLPNYIYSVQSPAMVLRALRKNGLHVTSDGRVVDRFDRPPTTAAPPMADDHIVWFTLQLLAGGCRLGGCWADLEEQRTRPREVAAAEKRQWHMYLQSLTRAVSPECLSPDVFDDALEALDFLPAPDGGSRKRPAGDTTEHEMVERWMKRAPRGDVVAVTAQAAVEPSTPPLDVSRPPPLTLAALAALLAEPRDVATPATLPTPGPIDMPLYPVVASGWLEQRRGAGWISAMAYTAWRNEVRHRLATLGVNETHQQSCVLVIEGWKRSVPEEMMADAASLLVSDDWIFRPRLWCTFGDLSVEWARAAAWFAQWPARGVDLDEVGAAEGVFNTTPQGSHLCHQAHCIVPSHFHYEDQAVNLSRNSCKSIAAGDLLLEKPSI</sequence>
<evidence type="ECO:0000313" key="2">
    <source>
        <dbReference type="EMBL" id="RVX70588.1"/>
    </source>
</evidence>
<protein>
    <recommendedName>
        <fullName evidence="1">Zinc-binding loop region of homing endonuclease domain-containing protein</fullName>
    </recommendedName>
</protein>
<dbReference type="Pfam" id="PF05551">
    <property type="entry name" value="zf-His_Me_endon"/>
    <property type="match status" value="1"/>
</dbReference>
<comment type="caution">
    <text evidence="2">The sequence shown here is derived from an EMBL/GenBank/DDBJ whole genome shotgun (WGS) entry which is preliminary data.</text>
</comment>
<dbReference type="Proteomes" id="UP000288859">
    <property type="component" value="Unassembled WGS sequence"/>
</dbReference>
<dbReference type="InterPro" id="IPR008704">
    <property type="entry name" value="Endonuclease_Zinc-binding_loop"/>
</dbReference>